<dbReference type="Proteomes" id="UP000887575">
    <property type="component" value="Unassembled WGS sequence"/>
</dbReference>
<protein>
    <submittedName>
        <fullName evidence="2">Uncharacterized protein</fullName>
    </submittedName>
</protein>
<keyword evidence="1" id="KW-1185">Reference proteome</keyword>
<sequence length="184" mass="21512">MKVFRSLNCVVCKLPFAREANENRSPRHLVCGSAMCHECFEKEWRLEKKERKHQCVWGEDCFDSLDFAFYLVDVLSQEDSLALSPLGDGYLLVKPFKIPECPICHDEYSNQVDGKKSFALFCNHLIYFLNELPMMTCQMEGMRNTGVCDDCKKTRSIDEMYLCNECDLKFALLRSIDLMRQRDF</sequence>
<evidence type="ECO:0000313" key="1">
    <source>
        <dbReference type="Proteomes" id="UP000887575"/>
    </source>
</evidence>
<accession>A0AAF3FBJ7</accession>
<dbReference type="AlphaFoldDB" id="A0AAF3FBJ7"/>
<name>A0AAF3FBJ7_9BILA</name>
<reference evidence="2" key="1">
    <citation type="submission" date="2024-02" db="UniProtKB">
        <authorList>
            <consortium name="WormBaseParasite"/>
        </authorList>
    </citation>
    <scope>IDENTIFICATION</scope>
</reference>
<dbReference type="WBParaSite" id="MBELARI_LOCUS3284">
    <property type="protein sequence ID" value="MBELARI_LOCUS3284"/>
    <property type="gene ID" value="MBELARI_LOCUS3284"/>
</dbReference>
<organism evidence="1 2">
    <name type="scientific">Mesorhabditis belari</name>
    <dbReference type="NCBI Taxonomy" id="2138241"/>
    <lineage>
        <taxon>Eukaryota</taxon>
        <taxon>Metazoa</taxon>
        <taxon>Ecdysozoa</taxon>
        <taxon>Nematoda</taxon>
        <taxon>Chromadorea</taxon>
        <taxon>Rhabditida</taxon>
        <taxon>Rhabditina</taxon>
        <taxon>Rhabditomorpha</taxon>
        <taxon>Rhabditoidea</taxon>
        <taxon>Rhabditidae</taxon>
        <taxon>Mesorhabditinae</taxon>
        <taxon>Mesorhabditis</taxon>
    </lineage>
</organism>
<proteinExistence type="predicted"/>
<evidence type="ECO:0000313" key="2">
    <source>
        <dbReference type="WBParaSite" id="MBELARI_LOCUS3284"/>
    </source>
</evidence>